<gene>
    <name evidence="4" type="ORF">phytr_8750</name>
</gene>
<evidence type="ECO:0000256" key="2">
    <source>
        <dbReference type="ARBA" id="ARBA00023043"/>
    </source>
</evidence>
<name>A0A2P1P968_9RICK</name>
<dbReference type="GO" id="GO:0005737">
    <property type="term" value="C:cytoplasm"/>
    <property type="evidence" value="ECO:0007669"/>
    <property type="project" value="TreeGrafter"/>
</dbReference>
<dbReference type="EMBL" id="CP027845">
    <property type="protein sequence ID" value="AVP87806.1"/>
    <property type="molecule type" value="Genomic_DNA"/>
</dbReference>
<dbReference type="PANTHER" id="PTHR24198:SF185">
    <property type="entry name" value="ANKYRIN-3"/>
    <property type="match status" value="1"/>
</dbReference>
<accession>A0A2P1P968</accession>
<dbReference type="OrthoDB" id="7390289at2"/>
<dbReference type="SUPFAM" id="SSF48403">
    <property type="entry name" value="Ankyrin repeat"/>
    <property type="match status" value="1"/>
</dbReference>
<keyword evidence="2 3" id="KW-0040">ANK repeat</keyword>
<feature type="repeat" description="ANK" evidence="3">
    <location>
        <begin position="97"/>
        <end position="125"/>
    </location>
</feature>
<proteinExistence type="predicted"/>
<dbReference type="KEGG" id="ptc:phytr_8750"/>
<dbReference type="PROSITE" id="PS50088">
    <property type="entry name" value="ANK_REPEAT"/>
    <property type="match status" value="2"/>
</dbReference>
<evidence type="ECO:0000313" key="4">
    <source>
        <dbReference type="EMBL" id="AVP87806.1"/>
    </source>
</evidence>
<evidence type="ECO:0000256" key="3">
    <source>
        <dbReference type="PROSITE-ProRule" id="PRU00023"/>
    </source>
</evidence>
<sequence>MDGKEIDLISAIDKSDLTTVEKLLSQGVDIDSLVLQKVAACQNIEIVRAILEKIPNPDRQQSDRPTPLQTAVECNSPEVVKLFLDKRANPNLYNRGNGKTILFSAIERGDTAMLRLLLDYGLNVDEPIYRTGIYRIRERDSRGFRTLNGERTQEINRIKTLPPEAYARERGLTEIATMIEEHRKSKEQKASYDSSTIVAEGYISEGTDVTNRTSWVGSISDKPPSPKQR</sequence>
<organism evidence="4 5">
    <name type="scientific">Candidatus Phycorickettsia trachydisci</name>
    <dbReference type="NCBI Taxonomy" id="2115978"/>
    <lineage>
        <taxon>Bacteria</taxon>
        <taxon>Pseudomonadati</taxon>
        <taxon>Pseudomonadota</taxon>
        <taxon>Alphaproteobacteria</taxon>
        <taxon>Rickettsiales</taxon>
        <taxon>Rickettsiaceae</taxon>
        <taxon>Candidatus Phycorickettsia</taxon>
    </lineage>
</organism>
<protein>
    <submittedName>
        <fullName evidence="4">Uncharacterized protein</fullName>
    </submittedName>
</protein>
<dbReference type="Proteomes" id="UP000241762">
    <property type="component" value="Chromosome"/>
</dbReference>
<dbReference type="SMART" id="SM00248">
    <property type="entry name" value="ANK"/>
    <property type="match status" value="3"/>
</dbReference>
<dbReference type="AlphaFoldDB" id="A0A2P1P968"/>
<dbReference type="Pfam" id="PF12796">
    <property type="entry name" value="Ank_2"/>
    <property type="match status" value="1"/>
</dbReference>
<keyword evidence="1" id="KW-0677">Repeat</keyword>
<keyword evidence="5" id="KW-1185">Reference proteome</keyword>
<dbReference type="InterPro" id="IPR036770">
    <property type="entry name" value="Ankyrin_rpt-contain_sf"/>
</dbReference>
<dbReference type="PANTHER" id="PTHR24198">
    <property type="entry name" value="ANKYRIN REPEAT AND PROTEIN KINASE DOMAIN-CONTAINING PROTEIN"/>
    <property type="match status" value="1"/>
</dbReference>
<dbReference type="RefSeq" id="WP_106874651.1">
    <property type="nucleotide sequence ID" value="NZ_CP027845.1"/>
</dbReference>
<dbReference type="PROSITE" id="PS50297">
    <property type="entry name" value="ANK_REP_REGION"/>
    <property type="match status" value="1"/>
</dbReference>
<feature type="repeat" description="ANK" evidence="3">
    <location>
        <begin position="63"/>
        <end position="95"/>
    </location>
</feature>
<dbReference type="InterPro" id="IPR002110">
    <property type="entry name" value="Ankyrin_rpt"/>
</dbReference>
<evidence type="ECO:0000256" key="1">
    <source>
        <dbReference type="ARBA" id="ARBA00022737"/>
    </source>
</evidence>
<reference evidence="4 5" key="1">
    <citation type="submission" date="2018-03" db="EMBL/GenBank/DDBJ databases">
        <title>A gene transfer event suggests a long-term partnership between eustigmatophyte algae and a novel lineage of endosymbiotic bacteria.</title>
        <authorList>
            <person name="Yurchenko T."/>
            <person name="Sevcikova T."/>
            <person name="Pribyl P."/>
            <person name="El Karkouri K."/>
            <person name="Klimes V."/>
            <person name="Amaral R."/>
            <person name="Zbrankova V."/>
            <person name="Kim E."/>
            <person name="Raoult D."/>
            <person name="Santos L.M.A."/>
            <person name="Elias M."/>
        </authorList>
    </citation>
    <scope>NUCLEOTIDE SEQUENCE [LARGE SCALE GENOMIC DNA]</scope>
    <source>
        <strain evidence="4">CCALA 838</strain>
    </source>
</reference>
<evidence type="ECO:0000313" key="5">
    <source>
        <dbReference type="Proteomes" id="UP000241762"/>
    </source>
</evidence>
<dbReference type="Gene3D" id="1.25.40.20">
    <property type="entry name" value="Ankyrin repeat-containing domain"/>
    <property type="match status" value="1"/>
</dbReference>